<feature type="transmembrane region" description="Helical" evidence="2">
    <location>
        <begin position="376"/>
        <end position="397"/>
    </location>
</feature>
<evidence type="ECO:0000256" key="1">
    <source>
        <dbReference type="ARBA" id="ARBA00022612"/>
    </source>
</evidence>
<dbReference type="Proteomes" id="UP000226420">
    <property type="component" value="Unassembled WGS sequence"/>
</dbReference>
<dbReference type="EMBL" id="FOLW01000002">
    <property type="protein sequence ID" value="SFC49948.1"/>
    <property type="molecule type" value="Genomic_DNA"/>
</dbReference>
<dbReference type="NCBIfam" id="TIGR01760">
    <property type="entry name" value="tape_meas_TP901"/>
    <property type="match status" value="1"/>
</dbReference>
<dbReference type="InterPro" id="IPR010090">
    <property type="entry name" value="Phage_tape_meas"/>
</dbReference>
<feature type="transmembrane region" description="Helical" evidence="2">
    <location>
        <begin position="403"/>
        <end position="421"/>
    </location>
</feature>
<dbReference type="PANTHER" id="PTHR37813">
    <property type="entry name" value="FELS-2 PROPHAGE PROTEIN"/>
    <property type="match status" value="1"/>
</dbReference>
<evidence type="ECO:0000256" key="2">
    <source>
        <dbReference type="SAM" id="Phobius"/>
    </source>
</evidence>
<gene>
    <name evidence="4" type="ORF">SAMN02745723_102515</name>
</gene>
<dbReference type="PANTHER" id="PTHR37813:SF1">
    <property type="entry name" value="FELS-2 PROPHAGE PROTEIN"/>
    <property type="match status" value="1"/>
</dbReference>
<name>A0AAJ4W9J0_9GAMM</name>
<feature type="transmembrane region" description="Helical" evidence="2">
    <location>
        <begin position="468"/>
        <end position="486"/>
    </location>
</feature>
<dbReference type="RefSeq" id="WP_074821436.1">
    <property type="nucleotide sequence ID" value="NZ_FOLW01000002.1"/>
</dbReference>
<feature type="domain" description="Phage tail tape measure protein" evidence="3">
    <location>
        <begin position="85"/>
        <end position="284"/>
    </location>
</feature>
<keyword evidence="2" id="KW-0472">Membrane</keyword>
<sequence>MSTLSFTLSLIDRVTRPLRGVGAGLRGFAKQSEKAFEPMAKGFLALWGVKKAIQAALDPAVQMFNTLQKASARGVGEEALKKLSKDALLFSSRYGTSALAFVESSHLIKSSINGLTDRELPRMTKAANLLAAGTGESAQAVGTYYGAMYNQFRGVANKMGRVKFMENLTDQSAYMVSNFGLSIQKIQDMMKGTKGAGSNLGVGLSEQFAVLGQLSRTMGNEGAGAYEQFLNKAVEGGKALGISLTDSNGKLLAMPDIIQKLQNKYGKSIQGNIKAQAELDKAFGGGSKVIKALYGNVDEMRKHMDSLGKNTGMKNATSMANKMADPFARCTSILFALRAAIGESLVPVLYPLIDNVADAGEQFTKWMKMFPNIARWIGYIAVGFLSFAAAGAAANIVMGITRFIMIGLRGIMSAFSAVLKIGRVFILAYRAALLAWNAAMRILRATLLAIRIAAMLAGVSFTFMTWPILLIIAAIALLAVGIYLLIKHWDKIKAAVMDTTAFKIIAAYWEVWKTIFLYVVDIIGKAWEKLCKWFEDISPFDSVADMAASLGNVFGNLWTFLKKSFSDTYSWIVDKLNMIPGINIDLMPTPAAAPAATALTGTNLKGVGQGGISKEIKNSSSNKVDNSRHVGVVNITQQEPMTPAQLNEWIELNAG</sequence>
<organism evidence="4 5">
    <name type="scientific">Pragia fontium DSM 5563 = ATCC 49100</name>
    <dbReference type="NCBI Taxonomy" id="1122977"/>
    <lineage>
        <taxon>Bacteria</taxon>
        <taxon>Pseudomonadati</taxon>
        <taxon>Pseudomonadota</taxon>
        <taxon>Gammaproteobacteria</taxon>
        <taxon>Enterobacterales</taxon>
        <taxon>Budviciaceae</taxon>
        <taxon>Pragia</taxon>
    </lineage>
</organism>
<keyword evidence="1" id="KW-1188">Viral release from host cell</keyword>
<evidence type="ECO:0000313" key="4">
    <source>
        <dbReference type="EMBL" id="SFC49948.1"/>
    </source>
</evidence>
<dbReference type="Pfam" id="PF10145">
    <property type="entry name" value="PhageMin_Tail"/>
    <property type="match status" value="1"/>
</dbReference>
<dbReference type="AlphaFoldDB" id="A0AAJ4W9J0"/>
<evidence type="ECO:0000313" key="5">
    <source>
        <dbReference type="Proteomes" id="UP000226420"/>
    </source>
</evidence>
<accession>A0AAJ4W9J0</accession>
<keyword evidence="2" id="KW-0812">Transmembrane</keyword>
<reference evidence="4 5" key="1">
    <citation type="submission" date="2016-10" db="EMBL/GenBank/DDBJ databases">
        <authorList>
            <person name="Varghese N."/>
            <person name="Submissions S."/>
        </authorList>
    </citation>
    <scope>NUCLEOTIDE SEQUENCE [LARGE SCALE GENOMIC DNA]</scope>
    <source>
        <strain evidence="4 5">DSM 5563</strain>
    </source>
</reference>
<comment type="caution">
    <text evidence="4">The sequence shown here is derived from an EMBL/GenBank/DDBJ whole genome shotgun (WGS) entry which is preliminary data.</text>
</comment>
<keyword evidence="2" id="KW-1133">Transmembrane helix</keyword>
<protein>
    <submittedName>
        <fullName evidence="4">Phage tail tape measure protein, TP901 family, core region</fullName>
    </submittedName>
</protein>
<evidence type="ECO:0000259" key="3">
    <source>
        <dbReference type="Pfam" id="PF10145"/>
    </source>
</evidence>
<proteinExistence type="predicted"/>